<dbReference type="Pfam" id="PF08148">
    <property type="entry name" value="DSHCT"/>
    <property type="match status" value="1"/>
</dbReference>
<accession>A0A146KQ74</accession>
<evidence type="ECO:0000259" key="1">
    <source>
        <dbReference type="SMART" id="SM01142"/>
    </source>
</evidence>
<dbReference type="AlphaFoldDB" id="A0A146KQ74"/>
<organism evidence="2">
    <name type="scientific">Lygus hesperus</name>
    <name type="common">Western plant bug</name>
    <dbReference type="NCBI Taxonomy" id="30085"/>
    <lineage>
        <taxon>Eukaryota</taxon>
        <taxon>Metazoa</taxon>
        <taxon>Ecdysozoa</taxon>
        <taxon>Arthropoda</taxon>
        <taxon>Hexapoda</taxon>
        <taxon>Insecta</taxon>
        <taxon>Pterygota</taxon>
        <taxon>Neoptera</taxon>
        <taxon>Paraneoptera</taxon>
        <taxon>Hemiptera</taxon>
        <taxon>Heteroptera</taxon>
        <taxon>Panheteroptera</taxon>
        <taxon>Cimicomorpha</taxon>
        <taxon>Miridae</taxon>
        <taxon>Mirini</taxon>
        <taxon>Lygus</taxon>
    </lineage>
</organism>
<proteinExistence type="predicted"/>
<sequence length="153" mass="17745">MKPAPRFEFRVILITLDTQVLDIFSSYLVVFYFYIHKLTDIHEREIKELAKRILNVSMEAKLEGASQDYLDSVKPFLAEAIIAWCNGVSFLEVCKITDTFEGNIIRCLRRLEELLRQLVQAAKTLGNQDLEIKFNEGIRLIKRDIVFAASLYL</sequence>
<dbReference type="Gene3D" id="1.10.3380.30">
    <property type="match status" value="1"/>
</dbReference>
<dbReference type="EMBL" id="GDHC01021073">
    <property type="protein sequence ID" value="JAP97555.1"/>
    <property type="molecule type" value="Transcribed_RNA"/>
</dbReference>
<gene>
    <name evidence="2" type="primary">Skiv2l2</name>
    <name evidence="2" type="ORF">g.69234</name>
</gene>
<reference evidence="2" key="1">
    <citation type="journal article" date="2016" name="Gigascience">
        <title>De novo construction of an expanded transcriptome assembly for the western tarnished plant bug, Lygus hesperus.</title>
        <authorList>
            <person name="Tassone E.E."/>
            <person name="Geib S.M."/>
            <person name="Hall B."/>
            <person name="Fabrick J.A."/>
            <person name="Brent C.S."/>
            <person name="Hull J.J."/>
        </authorList>
    </citation>
    <scope>NUCLEOTIDE SEQUENCE</scope>
</reference>
<name>A0A146KQ74_LYGHE</name>
<evidence type="ECO:0000313" key="2">
    <source>
        <dbReference type="EMBL" id="JAP97555.1"/>
    </source>
</evidence>
<protein>
    <submittedName>
        <fullName evidence="2">Superkiller viralicidic activity 2-like 2</fullName>
    </submittedName>
</protein>
<dbReference type="InterPro" id="IPR012961">
    <property type="entry name" value="Ski2/MTR4_C"/>
</dbReference>
<feature type="domain" description="ATP-dependent RNA helicase Ski2/MTR4 C-terminal" evidence="1">
    <location>
        <begin position="40"/>
        <end position="153"/>
    </location>
</feature>
<dbReference type="SMART" id="SM01142">
    <property type="entry name" value="DSHCT"/>
    <property type="match status" value="1"/>
</dbReference>